<name>A0A5J5FVN0_9GAMM</name>
<keyword evidence="6" id="KW-1185">Reference proteome</keyword>
<evidence type="ECO:0000313" key="5">
    <source>
        <dbReference type="EMBL" id="KAA8996920.1"/>
    </source>
</evidence>
<accession>A0A5J5FVN0</accession>
<dbReference type="Pfam" id="PF12625">
    <property type="entry name" value="Arabinose_bd"/>
    <property type="match status" value="1"/>
</dbReference>
<dbReference type="Gene3D" id="1.10.10.60">
    <property type="entry name" value="Homeodomain-like"/>
    <property type="match status" value="1"/>
</dbReference>
<dbReference type="InterPro" id="IPR032687">
    <property type="entry name" value="AraC-type_N"/>
</dbReference>
<evidence type="ECO:0000256" key="3">
    <source>
        <dbReference type="ARBA" id="ARBA00023163"/>
    </source>
</evidence>
<dbReference type="SUPFAM" id="SSF46689">
    <property type="entry name" value="Homeodomain-like"/>
    <property type="match status" value="1"/>
</dbReference>
<proteinExistence type="predicted"/>
<gene>
    <name evidence="5" type="ORF">FJU30_19880</name>
</gene>
<evidence type="ECO:0000256" key="2">
    <source>
        <dbReference type="ARBA" id="ARBA00023125"/>
    </source>
</evidence>
<dbReference type="Proteomes" id="UP000335415">
    <property type="component" value="Unassembled WGS sequence"/>
</dbReference>
<dbReference type="AlphaFoldDB" id="A0A5J5FVN0"/>
<keyword evidence="1" id="KW-0805">Transcription regulation</keyword>
<dbReference type="InterPro" id="IPR018060">
    <property type="entry name" value="HTH_AraC"/>
</dbReference>
<protein>
    <submittedName>
        <fullName evidence="5">AraC family transcriptional regulator</fullName>
    </submittedName>
</protein>
<dbReference type="PANTHER" id="PTHR47894">
    <property type="entry name" value="HTH-TYPE TRANSCRIPTIONAL REGULATOR GADX"/>
    <property type="match status" value="1"/>
</dbReference>
<dbReference type="PROSITE" id="PS01124">
    <property type="entry name" value="HTH_ARAC_FAMILY_2"/>
    <property type="match status" value="1"/>
</dbReference>
<dbReference type="GO" id="GO:0003700">
    <property type="term" value="F:DNA-binding transcription factor activity"/>
    <property type="evidence" value="ECO:0007669"/>
    <property type="project" value="InterPro"/>
</dbReference>
<dbReference type="GO" id="GO:0000976">
    <property type="term" value="F:transcription cis-regulatory region binding"/>
    <property type="evidence" value="ECO:0007669"/>
    <property type="project" value="TreeGrafter"/>
</dbReference>
<reference evidence="5 6" key="1">
    <citation type="submission" date="2019-09" db="EMBL/GenBank/DDBJ databases">
        <authorList>
            <person name="Li Y."/>
        </authorList>
    </citation>
    <scope>NUCLEOTIDE SEQUENCE [LARGE SCALE GENOMIC DNA]</scope>
    <source>
        <strain evidence="5 6">L3-3HA</strain>
    </source>
</reference>
<dbReference type="PANTHER" id="PTHR47894:SF4">
    <property type="entry name" value="HTH-TYPE TRANSCRIPTIONAL REGULATOR GADX"/>
    <property type="match status" value="1"/>
</dbReference>
<evidence type="ECO:0000259" key="4">
    <source>
        <dbReference type="PROSITE" id="PS01124"/>
    </source>
</evidence>
<comment type="caution">
    <text evidence="5">The sequence shown here is derived from an EMBL/GenBank/DDBJ whole genome shotgun (WGS) entry which is preliminary data.</text>
</comment>
<keyword evidence="2" id="KW-0238">DNA-binding</keyword>
<dbReference type="Pfam" id="PF12833">
    <property type="entry name" value="HTH_18"/>
    <property type="match status" value="1"/>
</dbReference>
<dbReference type="InterPro" id="IPR009057">
    <property type="entry name" value="Homeodomain-like_sf"/>
</dbReference>
<organism evidence="5 6">
    <name type="scientific">Affinibrenneria salicis</name>
    <dbReference type="NCBI Taxonomy" id="2590031"/>
    <lineage>
        <taxon>Bacteria</taxon>
        <taxon>Pseudomonadati</taxon>
        <taxon>Pseudomonadota</taxon>
        <taxon>Gammaproteobacteria</taxon>
        <taxon>Enterobacterales</taxon>
        <taxon>Pectobacteriaceae</taxon>
        <taxon>Affinibrenneria</taxon>
    </lineage>
</organism>
<sequence>MHSMSGNVYRSAETTVLATVMVGLEDFIRRQGGDARTIFNRVGLSTELAQKPNDLISLRSYCCAIDEAVKQTGNDNFGLWFGDQFSLESLGMLGFLLLSSPTLGEALGNLVKYFPVHQKNSLVSYEEKQGIGRLSYRVVDGNIVNRRQDAELSIALFLNIFRHALGDDWSPCEIHFEHARPENNNDHRKVFASDTLFSRPMNAIYFKAGVLDNGMPQCNAMLFNVMQQSLEIIGGLNRPKSGLVSKVKDELISLLASGNPRLEEVALRMNMPGWTLQRRLAEDGKSFKEIVEETRKELACYHLQHQTINISGLATLLGYTEVSAFSRAFQRWYGVAPGKWRAASGD</sequence>
<dbReference type="SMART" id="SM00342">
    <property type="entry name" value="HTH_ARAC"/>
    <property type="match status" value="1"/>
</dbReference>
<dbReference type="EMBL" id="VYKJ01000012">
    <property type="protein sequence ID" value="KAA8996920.1"/>
    <property type="molecule type" value="Genomic_DNA"/>
</dbReference>
<dbReference type="GO" id="GO:0005829">
    <property type="term" value="C:cytosol"/>
    <property type="evidence" value="ECO:0007669"/>
    <property type="project" value="TreeGrafter"/>
</dbReference>
<evidence type="ECO:0000256" key="1">
    <source>
        <dbReference type="ARBA" id="ARBA00023015"/>
    </source>
</evidence>
<dbReference type="OrthoDB" id="5740883at2"/>
<feature type="domain" description="HTH araC/xylS-type" evidence="4">
    <location>
        <begin position="245"/>
        <end position="343"/>
    </location>
</feature>
<dbReference type="RefSeq" id="WP_150436720.1">
    <property type="nucleotide sequence ID" value="NZ_VYKJ01000012.1"/>
</dbReference>
<evidence type="ECO:0000313" key="6">
    <source>
        <dbReference type="Proteomes" id="UP000335415"/>
    </source>
</evidence>
<keyword evidence="3" id="KW-0804">Transcription</keyword>